<accession>A0ABS8AS31</accession>
<keyword evidence="3" id="KW-1185">Reference proteome</keyword>
<dbReference type="InterPro" id="IPR025991">
    <property type="entry name" value="Chemoreceptor_zinc-bind_dom"/>
</dbReference>
<dbReference type="Pfam" id="PF13682">
    <property type="entry name" value="CZB"/>
    <property type="match status" value="1"/>
</dbReference>
<evidence type="ECO:0000259" key="1">
    <source>
        <dbReference type="Pfam" id="PF13682"/>
    </source>
</evidence>
<dbReference type="RefSeq" id="WP_226173331.1">
    <property type="nucleotide sequence ID" value="NZ_JAJADR010000001.1"/>
</dbReference>
<evidence type="ECO:0000313" key="2">
    <source>
        <dbReference type="EMBL" id="MCB2407511.1"/>
    </source>
</evidence>
<dbReference type="EMBL" id="JAJADR010000001">
    <property type="protein sequence ID" value="MCB2407511.1"/>
    <property type="molecule type" value="Genomic_DNA"/>
</dbReference>
<evidence type="ECO:0000313" key="3">
    <source>
        <dbReference type="Proteomes" id="UP001165296"/>
    </source>
</evidence>
<feature type="domain" description="Chemoreceptor zinc-binding" evidence="1">
    <location>
        <begin position="16"/>
        <end position="80"/>
    </location>
</feature>
<name>A0ABS8AS31_9BACT</name>
<comment type="caution">
    <text evidence="2">The sequence shown here is derived from an EMBL/GenBank/DDBJ whole genome shotgun (WGS) entry which is preliminary data.</text>
</comment>
<reference evidence="2" key="1">
    <citation type="submission" date="2021-10" db="EMBL/GenBank/DDBJ databases">
        <authorList>
            <person name="Dean J.D."/>
            <person name="Kim M.K."/>
            <person name="Newey C.N."/>
            <person name="Stoker T.S."/>
            <person name="Thompson D.W."/>
            <person name="Grose J.H."/>
        </authorList>
    </citation>
    <scope>NUCLEOTIDE SEQUENCE</scope>
    <source>
        <strain evidence="2">BT178</strain>
    </source>
</reference>
<protein>
    <submittedName>
        <fullName evidence="2">CZB domain-containing protein</fullName>
    </submittedName>
</protein>
<proteinExistence type="predicted"/>
<gene>
    <name evidence="2" type="ORF">LGH74_05945</name>
</gene>
<sequence>MNTDLKQDFDTALTRHQQFKSRLRSFLNGTNLAEGPIRDPDQCSLGIWITEHRQSSMGNVPEWAELDRVHRQLHEEANRLMDMYLQGFSQQAREDLADLLPTIDRIPRLLQTIQTRLRTPR</sequence>
<dbReference type="Gene3D" id="1.20.120.30">
    <property type="entry name" value="Aspartate receptor, ligand-binding domain"/>
    <property type="match status" value="1"/>
</dbReference>
<dbReference type="Proteomes" id="UP001165296">
    <property type="component" value="Unassembled WGS sequence"/>
</dbReference>
<organism evidence="2 3">
    <name type="scientific">Hymenobacter lucidus</name>
    <dbReference type="NCBI Taxonomy" id="2880930"/>
    <lineage>
        <taxon>Bacteria</taxon>
        <taxon>Pseudomonadati</taxon>
        <taxon>Bacteroidota</taxon>
        <taxon>Cytophagia</taxon>
        <taxon>Cytophagales</taxon>
        <taxon>Hymenobacteraceae</taxon>
        <taxon>Hymenobacter</taxon>
    </lineage>
</organism>